<feature type="compositionally biased region" description="Polar residues" evidence="1">
    <location>
        <begin position="29"/>
        <end position="44"/>
    </location>
</feature>
<protein>
    <submittedName>
        <fullName evidence="2">Uncharacterized protein</fullName>
    </submittedName>
</protein>
<name>A0A9P7T1X0_9HYPO</name>
<feature type="region of interest" description="Disordered" evidence="1">
    <location>
        <begin position="1"/>
        <end position="255"/>
    </location>
</feature>
<evidence type="ECO:0000313" key="3">
    <source>
        <dbReference type="Proteomes" id="UP000748025"/>
    </source>
</evidence>
<reference evidence="2" key="1">
    <citation type="journal article" date="2020" name="bioRxiv">
        <title>Whole genome comparisons of ergot fungi reveals the divergence and evolution of species within the genus Claviceps are the result of varying mechanisms driving genome evolution and host range expansion.</title>
        <authorList>
            <person name="Wyka S.A."/>
            <person name="Mondo S.J."/>
            <person name="Liu M."/>
            <person name="Dettman J."/>
            <person name="Nalam V."/>
            <person name="Broders K.D."/>
        </authorList>
    </citation>
    <scope>NUCLEOTIDE SEQUENCE</scope>
    <source>
        <strain evidence="2">CCC 602</strain>
    </source>
</reference>
<feature type="compositionally biased region" description="Basic and acidic residues" evidence="1">
    <location>
        <begin position="107"/>
        <end position="119"/>
    </location>
</feature>
<feature type="compositionally biased region" description="Acidic residues" evidence="1">
    <location>
        <begin position="74"/>
        <end position="88"/>
    </location>
</feature>
<feature type="compositionally biased region" description="Low complexity" evidence="1">
    <location>
        <begin position="45"/>
        <end position="56"/>
    </location>
</feature>
<dbReference type="OrthoDB" id="5389296at2759"/>
<dbReference type="Proteomes" id="UP000748025">
    <property type="component" value="Unassembled WGS sequence"/>
</dbReference>
<feature type="compositionally biased region" description="Basic and acidic residues" evidence="1">
    <location>
        <begin position="133"/>
        <end position="147"/>
    </location>
</feature>
<organism evidence="2 3">
    <name type="scientific">Claviceps pusilla</name>
    <dbReference type="NCBI Taxonomy" id="123648"/>
    <lineage>
        <taxon>Eukaryota</taxon>
        <taxon>Fungi</taxon>
        <taxon>Dikarya</taxon>
        <taxon>Ascomycota</taxon>
        <taxon>Pezizomycotina</taxon>
        <taxon>Sordariomycetes</taxon>
        <taxon>Hypocreomycetidae</taxon>
        <taxon>Hypocreales</taxon>
        <taxon>Clavicipitaceae</taxon>
        <taxon>Claviceps</taxon>
    </lineage>
</organism>
<feature type="compositionally biased region" description="Acidic residues" evidence="1">
    <location>
        <begin position="212"/>
        <end position="237"/>
    </location>
</feature>
<sequence length="449" mass="49096">MRDRSISPPPRTPTPRRFLLSSRRPPGSQPRQTPVPQASQFQSTPRFGSSSCSSVPRPGPGPGPGVRRRALSIEEVEEEEEEELEEKEDASSCGTTVTDGDGNAVEDMNRAGRKERDLEVDSISSASPPRGDISPREETSVQGHQDHGATSASCSGGDSEGESARRAKRRRVVLSVSSPVGSCMSLDDDEEEEEEEEARETLAVEGVYGSSCDDEDEDEDDREDQEEEEEEKNDDDDIGKYKPAQQQPVFRPPPRFKLPEVFDDEAMHMHMHMQGGILPRASSPPRRQRRGRAYPAGGLAAQLQSWLSEVRGWDGDPRRPAARMLVREVRPGPLMYLARGATEGRDGDGDGDGGKGYILAGEGKVTGLGDRAVVRPGSVVVMEEPVWEVALLGESWTVIPSRHVSVDWMLVPGKGAALTTIHSNPIYHFPIVYDKELIISDVATGTCFS</sequence>
<gene>
    <name evidence="2" type="ORF">E4U43_007140</name>
</gene>
<feature type="compositionally biased region" description="Low complexity" evidence="1">
    <location>
        <begin position="15"/>
        <end position="26"/>
    </location>
</feature>
<evidence type="ECO:0000313" key="2">
    <source>
        <dbReference type="EMBL" id="KAG6013732.1"/>
    </source>
</evidence>
<keyword evidence="3" id="KW-1185">Reference proteome</keyword>
<dbReference type="AlphaFoldDB" id="A0A9P7T1X0"/>
<dbReference type="EMBL" id="SRPW01000551">
    <property type="protein sequence ID" value="KAG6013732.1"/>
    <property type="molecule type" value="Genomic_DNA"/>
</dbReference>
<feature type="compositionally biased region" description="Low complexity" evidence="1">
    <location>
        <begin position="173"/>
        <end position="182"/>
    </location>
</feature>
<feature type="compositionally biased region" description="Acidic residues" evidence="1">
    <location>
        <begin position="186"/>
        <end position="198"/>
    </location>
</feature>
<accession>A0A9P7T1X0</accession>
<proteinExistence type="predicted"/>
<evidence type="ECO:0000256" key="1">
    <source>
        <dbReference type="SAM" id="MobiDB-lite"/>
    </source>
</evidence>
<comment type="caution">
    <text evidence="2">The sequence shown here is derived from an EMBL/GenBank/DDBJ whole genome shotgun (WGS) entry which is preliminary data.</text>
</comment>